<dbReference type="EMBL" id="MUBC01000002">
    <property type="protein sequence ID" value="ONM45612.1"/>
    <property type="molecule type" value="Genomic_DNA"/>
</dbReference>
<feature type="compositionally biased region" description="Basic and acidic residues" evidence="1">
    <location>
        <begin position="135"/>
        <end position="155"/>
    </location>
</feature>
<feature type="compositionally biased region" description="Low complexity" evidence="1">
    <location>
        <begin position="90"/>
        <end position="107"/>
    </location>
</feature>
<proteinExistence type="predicted"/>
<name>A0A1S8DLR8_9GAMM</name>
<dbReference type="Proteomes" id="UP000242847">
    <property type="component" value="Unassembled WGS sequence"/>
</dbReference>
<feature type="compositionally biased region" description="Basic and acidic residues" evidence="1">
    <location>
        <begin position="61"/>
        <end position="88"/>
    </location>
</feature>
<feature type="region of interest" description="Disordered" evidence="1">
    <location>
        <begin position="1"/>
        <end position="159"/>
    </location>
</feature>
<dbReference type="OrthoDB" id="7033807at2"/>
<sequence length="250" mass="28811">MSRKTWRDLARQQGSPQPAPASPDLQQLAGQVPGLQRLLEQRDTLQQQMRRLGGQGDDSAPADRRYPVASASERRAEHAAWERQRDGQKAPAALAQVRQAAGAARRWQQQRERQQQQAGSRAGQQAQQQRALMQRLDERVEQARSCARERPRETLAEPLLRPLHDRLDGAFQAPPAVTSLSDFDNRYQRRQHRLLGVDTGSLENLQERAEQLAERRQQARRDARQAERQQERQQARADERRRQRPHLSTD</sequence>
<reference evidence="2 3" key="1">
    <citation type="submission" date="2017-01" db="EMBL/GenBank/DDBJ databases">
        <title>Draft genome sequence of Pseudomonas pachastrellae type strain CCUG 46540T from a deep sea.</title>
        <authorList>
            <person name="Gomila M."/>
            <person name="Mulet M."/>
            <person name="Lalucat J."/>
            <person name="Garcia-Valdes E."/>
        </authorList>
    </citation>
    <scope>NUCLEOTIDE SEQUENCE [LARGE SCALE GENOMIC DNA]</scope>
    <source>
        <strain evidence="2 3">CCUG 46540</strain>
    </source>
</reference>
<dbReference type="AlphaFoldDB" id="A0A1S8DLR8"/>
<dbReference type="STRING" id="254161.SAMN05216256_108107"/>
<evidence type="ECO:0000256" key="1">
    <source>
        <dbReference type="SAM" id="MobiDB-lite"/>
    </source>
</evidence>
<evidence type="ECO:0000313" key="2">
    <source>
        <dbReference type="EMBL" id="ONM45612.1"/>
    </source>
</evidence>
<comment type="caution">
    <text evidence="2">The sequence shown here is derived from an EMBL/GenBank/DDBJ whole genome shotgun (WGS) entry which is preliminary data.</text>
</comment>
<feature type="compositionally biased region" description="Low complexity" evidence="1">
    <location>
        <begin position="115"/>
        <end position="134"/>
    </location>
</feature>
<organism evidence="2 3">
    <name type="scientific">Halopseudomonas pachastrellae</name>
    <dbReference type="NCBI Taxonomy" id="254161"/>
    <lineage>
        <taxon>Bacteria</taxon>
        <taxon>Pseudomonadati</taxon>
        <taxon>Pseudomonadota</taxon>
        <taxon>Gammaproteobacteria</taxon>
        <taxon>Pseudomonadales</taxon>
        <taxon>Pseudomonadaceae</taxon>
        <taxon>Halopseudomonas</taxon>
    </lineage>
</organism>
<evidence type="ECO:0000313" key="3">
    <source>
        <dbReference type="Proteomes" id="UP000242847"/>
    </source>
</evidence>
<keyword evidence="3" id="KW-1185">Reference proteome</keyword>
<feature type="compositionally biased region" description="Basic and acidic residues" evidence="1">
    <location>
        <begin position="1"/>
        <end position="10"/>
    </location>
</feature>
<accession>A0A1S8DLR8</accession>
<protein>
    <submittedName>
        <fullName evidence="2">Uncharacterized protein</fullName>
    </submittedName>
</protein>
<dbReference type="RefSeq" id="WP_083723889.1">
    <property type="nucleotide sequence ID" value="NZ_FOUD01000008.1"/>
</dbReference>
<feature type="region of interest" description="Disordered" evidence="1">
    <location>
        <begin position="198"/>
        <end position="250"/>
    </location>
</feature>
<feature type="compositionally biased region" description="Basic and acidic residues" evidence="1">
    <location>
        <begin position="205"/>
        <end position="250"/>
    </location>
</feature>
<gene>
    <name evidence="2" type="ORF">BXT89_01290</name>
</gene>